<accession>A0A1G6WVW6</accession>
<dbReference type="PROSITE" id="PS00856">
    <property type="entry name" value="GUANYLATE_KINASE_1"/>
    <property type="match status" value="1"/>
</dbReference>
<comment type="subcellular location">
    <subcellularLocation>
        <location evidence="9">Cytoplasm</location>
    </subcellularLocation>
</comment>
<evidence type="ECO:0000313" key="11">
    <source>
        <dbReference type="EMBL" id="SDD69929.1"/>
    </source>
</evidence>
<dbReference type="NCBIfam" id="TIGR03263">
    <property type="entry name" value="guanyl_kin"/>
    <property type="match status" value="1"/>
</dbReference>
<dbReference type="Proteomes" id="UP000183685">
    <property type="component" value="Unassembled WGS sequence"/>
</dbReference>
<feature type="domain" description="Guanylate kinase-like" evidence="10">
    <location>
        <begin position="11"/>
        <end position="191"/>
    </location>
</feature>
<evidence type="ECO:0000259" key="10">
    <source>
        <dbReference type="PROSITE" id="PS50052"/>
    </source>
</evidence>
<proteinExistence type="inferred from homology"/>
<keyword evidence="12" id="KW-1185">Reference proteome</keyword>
<evidence type="ECO:0000256" key="7">
    <source>
        <dbReference type="ARBA" id="ARBA00022840"/>
    </source>
</evidence>
<dbReference type="GO" id="GO:0005524">
    <property type="term" value="F:ATP binding"/>
    <property type="evidence" value="ECO:0007669"/>
    <property type="project" value="UniProtKB-UniRule"/>
</dbReference>
<evidence type="ECO:0000256" key="4">
    <source>
        <dbReference type="ARBA" id="ARBA00022679"/>
    </source>
</evidence>
<evidence type="ECO:0000313" key="12">
    <source>
        <dbReference type="Proteomes" id="UP000183685"/>
    </source>
</evidence>
<dbReference type="Pfam" id="PF00625">
    <property type="entry name" value="Guanylate_kin"/>
    <property type="match status" value="1"/>
</dbReference>
<dbReference type="PANTHER" id="PTHR23117">
    <property type="entry name" value="GUANYLATE KINASE-RELATED"/>
    <property type="match status" value="1"/>
</dbReference>
<dbReference type="CDD" id="cd00071">
    <property type="entry name" value="GMPK"/>
    <property type="match status" value="1"/>
</dbReference>
<keyword evidence="7 9" id="KW-0067">ATP-binding</keyword>
<dbReference type="InterPro" id="IPR017665">
    <property type="entry name" value="Guanylate_kinase"/>
</dbReference>
<comment type="similarity">
    <text evidence="1 9">Belongs to the guanylate kinase family.</text>
</comment>
<evidence type="ECO:0000256" key="1">
    <source>
        <dbReference type="ARBA" id="ARBA00005790"/>
    </source>
</evidence>
<dbReference type="FunFam" id="3.30.63.10:FF:000002">
    <property type="entry name" value="Guanylate kinase 1"/>
    <property type="match status" value="1"/>
</dbReference>
<dbReference type="SMART" id="SM00072">
    <property type="entry name" value="GuKc"/>
    <property type="match status" value="1"/>
</dbReference>
<dbReference type="OrthoDB" id="9808150at2"/>
<dbReference type="EMBL" id="FNAK01000002">
    <property type="protein sequence ID" value="SDD69929.1"/>
    <property type="molecule type" value="Genomic_DNA"/>
</dbReference>
<dbReference type="PROSITE" id="PS50052">
    <property type="entry name" value="GUANYLATE_KINASE_2"/>
    <property type="match status" value="1"/>
</dbReference>
<name>A0A1G6WVW6_9PROT</name>
<dbReference type="SUPFAM" id="SSF52540">
    <property type="entry name" value="P-loop containing nucleoside triphosphate hydrolases"/>
    <property type="match status" value="1"/>
</dbReference>
<dbReference type="HAMAP" id="MF_00328">
    <property type="entry name" value="Guanylate_kinase"/>
    <property type="match status" value="1"/>
</dbReference>
<sequence>MPHKSVHSRRGLMLVMSSPSGAGKTTLTRRLLEDDKDVVMSVSATTRPPRPGEVDGKDYYFVSPERFNEMVENDRLLEYATVFGNKYGTPREPVEQALLWGRDVIFDIDWQGTQQLMSSSKAIDLVRIFILPPSIASLESRLKKRGQDSEETIAGRMAKAESEISHWAEYDYVLVNDDLEETYADLKAIVRAERYRRERRPGMSEFVRGLMDERANREAE</sequence>
<dbReference type="RefSeq" id="WP_068306467.1">
    <property type="nucleotide sequence ID" value="NZ_FNAK01000002.1"/>
</dbReference>
<evidence type="ECO:0000256" key="3">
    <source>
        <dbReference type="ARBA" id="ARBA00016296"/>
    </source>
</evidence>
<dbReference type="AlphaFoldDB" id="A0A1G6WVW6"/>
<keyword evidence="4 9" id="KW-0808">Transferase</keyword>
<reference evidence="11 12" key="1">
    <citation type="submission" date="2016-10" db="EMBL/GenBank/DDBJ databases">
        <authorList>
            <person name="de Groot N.N."/>
        </authorList>
    </citation>
    <scope>NUCLEOTIDE SEQUENCE [LARGE SCALE GENOMIC DNA]</scope>
    <source>
        <strain evidence="11 12">CGMCC 1.9109</strain>
    </source>
</reference>
<dbReference type="InterPro" id="IPR027417">
    <property type="entry name" value="P-loop_NTPase"/>
</dbReference>
<evidence type="ECO:0000256" key="6">
    <source>
        <dbReference type="ARBA" id="ARBA00022777"/>
    </source>
</evidence>
<feature type="binding site" evidence="9">
    <location>
        <begin position="18"/>
        <end position="25"/>
    </location>
    <ligand>
        <name>ATP</name>
        <dbReference type="ChEBI" id="CHEBI:30616"/>
    </ligand>
</feature>
<evidence type="ECO:0000256" key="8">
    <source>
        <dbReference type="ARBA" id="ARBA00030128"/>
    </source>
</evidence>
<protein>
    <recommendedName>
        <fullName evidence="3 9">Guanylate kinase</fullName>
        <ecNumber evidence="2 9">2.7.4.8</ecNumber>
    </recommendedName>
    <alternativeName>
        <fullName evidence="8 9">GMP kinase</fullName>
    </alternativeName>
</protein>
<dbReference type="STRING" id="637679.GCA_001550055_02954"/>
<keyword evidence="5 9" id="KW-0547">Nucleotide-binding</keyword>
<keyword evidence="9" id="KW-0963">Cytoplasm</keyword>
<dbReference type="InterPro" id="IPR020590">
    <property type="entry name" value="Guanylate_kinase_CS"/>
</dbReference>
<dbReference type="Gene3D" id="3.40.50.300">
    <property type="entry name" value="P-loop containing nucleotide triphosphate hydrolases"/>
    <property type="match status" value="2"/>
</dbReference>
<evidence type="ECO:0000256" key="9">
    <source>
        <dbReference type="HAMAP-Rule" id="MF_00328"/>
    </source>
</evidence>
<organism evidence="11 12">
    <name type="scientific">Kordiimonas lacus</name>
    <dbReference type="NCBI Taxonomy" id="637679"/>
    <lineage>
        <taxon>Bacteria</taxon>
        <taxon>Pseudomonadati</taxon>
        <taxon>Pseudomonadota</taxon>
        <taxon>Alphaproteobacteria</taxon>
        <taxon>Kordiimonadales</taxon>
        <taxon>Kordiimonadaceae</taxon>
        <taxon>Kordiimonas</taxon>
    </lineage>
</organism>
<comment type="function">
    <text evidence="9">Essential for recycling GMP and indirectly, cGMP.</text>
</comment>
<evidence type="ECO:0000256" key="5">
    <source>
        <dbReference type="ARBA" id="ARBA00022741"/>
    </source>
</evidence>
<dbReference type="GO" id="GO:0005829">
    <property type="term" value="C:cytosol"/>
    <property type="evidence" value="ECO:0007669"/>
    <property type="project" value="TreeGrafter"/>
</dbReference>
<dbReference type="GO" id="GO:0004385">
    <property type="term" value="F:GMP kinase activity"/>
    <property type="evidence" value="ECO:0007669"/>
    <property type="project" value="UniProtKB-UniRule"/>
</dbReference>
<dbReference type="InterPro" id="IPR008144">
    <property type="entry name" value="Guanylate_kin-like_dom"/>
</dbReference>
<dbReference type="EC" id="2.7.4.8" evidence="2 9"/>
<keyword evidence="6 9" id="KW-0418">Kinase</keyword>
<dbReference type="PANTHER" id="PTHR23117:SF13">
    <property type="entry name" value="GUANYLATE KINASE"/>
    <property type="match status" value="1"/>
</dbReference>
<dbReference type="InterPro" id="IPR008145">
    <property type="entry name" value="GK/Ca_channel_bsu"/>
</dbReference>
<evidence type="ECO:0000256" key="2">
    <source>
        <dbReference type="ARBA" id="ARBA00012961"/>
    </source>
</evidence>
<gene>
    <name evidence="9" type="primary">gmk</name>
    <name evidence="11" type="ORF">SAMN04488071_1238</name>
</gene>
<dbReference type="Gene3D" id="3.30.63.10">
    <property type="entry name" value="Guanylate Kinase phosphate binding domain"/>
    <property type="match status" value="1"/>
</dbReference>
<comment type="catalytic activity">
    <reaction evidence="9">
        <text>GMP + ATP = GDP + ADP</text>
        <dbReference type="Rhea" id="RHEA:20780"/>
        <dbReference type="ChEBI" id="CHEBI:30616"/>
        <dbReference type="ChEBI" id="CHEBI:58115"/>
        <dbReference type="ChEBI" id="CHEBI:58189"/>
        <dbReference type="ChEBI" id="CHEBI:456216"/>
        <dbReference type="EC" id="2.7.4.8"/>
    </reaction>
</comment>